<keyword evidence="2" id="KW-1185">Reference proteome</keyword>
<protein>
    <submittedName>
        <fullName evidence="1">DUF4403 family protein</fullName>
    </submittedName>
</protein>
<evidence type="ECO:0000313" key="1">
    <source>
        <dbReference type="EMBL" id="BDS09839.1"/>
    </source>
</evidence>
<dbReference type="Proteomes" id="UP001060919">
    <property type="component" value="Chromosome"/>
</dbReference>
<accession>A0A915YB52</accession>
<dbReference type="KEGG" id="aup:AsAng_0005440"/>
<dbReference type="EMBL" id="AP026867">
    <property type="protein sequence ID" value="BDS09839.1"/>
    <property type="molecule type" value="Genomic_DNA"/>
</dbReference>
<organism evidence="1 2">
    <name type="scientific">Aureispira anguillae</name>
    <dbReference type="NCBI Taxonomy" id="2864201"/>
    <lineage>
        <taxon>Bacteria</taxon>
        <taxon>Pseudomonadati</taxon>
        <taxon>Bacteroidota</taxon>
        <taxon>Saprospiria</taxon>
        <taxon>Saprospirales</taxon>
        <taxon>Saprospiraceae</taxon>
        <taxon>Aureispira</taxon>
    </lineage>
</organism>
<evidence type="ECO:0000313" key="2">
    <source>
        <dbReference type="Proteomes" id="UP001060919"/>
    </source>
</evidence>
<reference evidence="1" key="1">
    <citation type="submission" date="2022-09" db="EMBL/GenBank/DDBJ databases">
        <title>Aureispira anguillicida sp. nov., isolated from Leptocephalus of Japanese eel Anguilla japonica.</title>
        <authorList>
            <person name="Yuasa K."/>
            <person name="Mekata T."/>
            <person name="Ikunari K."/>
        </authorList>
    </citation>
    <scope>NUCLEOTIDE SEQUENCE</scope>
    <source>
        <strain evidence="1">EL160426</strain>
    </source>
</reference>
<sequence length="513" mass="58573">MKLLKLLSFIFIALIFTACPIKNERLPKQVVPLNLPELPLSILQIPLTIKSQDLKEAFYQQFPNPVLKGETEALKMKLSGKQKEGDQNLWDRITSPLLKWVDKTFHVSSKVLYEVNLSNFDFWFDGDQFYMDVLLDLETQVDLKNRITILGEHAKLEGSLNCPMQARVVMNGRIELTSNAQINVLLDDDNGRIKFQKICSSKAIKEVDFPQLLRPILEPLKKHINQSVNKIITQQLQRLLSNSIQSDYLSFQEKINTVAQQLGQPYHLAENIWLIPRVQQVFVSPLNGSGKGVDNQLQFCIGAKAKPMVALSETKPQESIPKTVDFAVENYQTRTSIYVNGTVPLDYAARELQVFLKNYVDQNYAKHGYTIGKVRIYPSAKKAAVAIEVLKAKTTKQKAMLYLSGLPKYDAHSQEVYLDDLAFTTQSKNIILKFADWILHPKIMKALKENARFGLSDSLKDLQAQINDFKLEEQIGTLTGKFDYVDINQVFIGEKNFEVYLQAEGKLDFEIHW</sequence>
<dbReference type="PROSITE" id="PS51257">
    <property type="entry name" value="PROKAR_LIPOPROTEIN"/>
    <property type="match status" value="1"/>
</dbReference>
<name>A0A915YB52_9BACT</name>
<dbReference type="Pfam" id="PF14356">
    <property type="entry name" value="DUF4403"/>
    <property type="match status" value="1"/>
</dbReference>
<dbReference type="AlphaFoldDB" id="A0A915YB52"/>
<dbReference type="RefSeq" id="WP_264791193.1">
    <property type="nucleotide sequence ID" value="NZ_AP026867.1"/>
</dbReference>
<proteinExistence type="predicted"/>
<gene>
    <name evidence="1" type="ORF">AsAng_0005440</name>
</gene>
<dbReference type="InterPro" id="IPR025515">
    <property type="entry name" value="DUF4403"/>
</dbReference>